<dbReference type="Proteomes" id="UP000183180">
    <property type="component" value="Unassembled WGS sequence"/>
</dbReference>
<protein>
    <submittedName>
        <fullName evidence="1">Uncharacterized protein</fullName>
    </submittedName>
</protein>
<reference evidence="1 2" key="1">
    <citation type="submission" date="2016-10" db="EMBL/GenBank/DDBJ databases">
        <authorList>
            <person name="de Groot N.N."/>
        </authorList>
    </citation>
    <scope>NUCLEOTIDE SEQUENCE [LARGE SCALE GENOMIC DNA]</scope>
    <source>
        <strain evidence="1 2">DSM 44215</strain>
    </source>
</reference>
<dbReference type="OrthoDB" id="4377264at2"/>
<name>A0A1H2I5L8_9ACTN</name>
<gene>
    <name evidence="1" type="ORF">SAMN04488548_134887</name>
</gene>
<evidence type="ECO:0000313" key="1">
    <source>
        <dbReference type="EMBL" id="SDU39442.1"/>
    </source>
</evidence>
<dbReference type="RefSeq" id="WP_074849281.1">
    <property type="nucleotide sequence ID" value="NZ_FNLM01000034.1"/>
</dbReference>
<sequence length="61" mass="6970">MSSSHTKTQRKCQTCGAPLYVRRDITESETGLQRVDVMLVCRDESCTEPVRHLRTEHPQPA</sequence>
<evidence type="ECO:0000313" key="2">
    <source>
        <dbReference type="Proteomes" id="UP000183180"/>
    </source>
</evidence>
<proteinExistence type="predicted"/>
<accession>A0A1H2I5L8</accession>
<dbReference type="STRING" id="158898.SAMN04488548_134887"/>
<dbReference type="EMBL" id="FNLM01000034">
    <property type="protein sequence ID" value="SDU39442.1"/>
    <property type="molecule type" value="Genomic_DNA"/>
</dbReference>
<dbReference type="AlphaFoldDB" id="A0A1H2I5L8"/>
<organism evidence="1 2">
    <name type="scientific">Gordonia westfalica</name>
    <dbReference type="NCBI Taxonomy" id="158898"/>
    <lineage>
        <taxon>Bacteria</taxon>
        <taxon>Bacillati</taxon>
        <taxon>Actinomycetota</taxon>
        <taxon>Actinomycetes</taxon>
        <taxon>Mycobacteriales</taxon>
        <taxon>Gordoniaceae</taxon>
        <taxon>Gordonia</taxon>
    </lineage>
</organism>